<dbReference type="PANTHER" id="PTHR41386:SF1">
    <property type="entry name" value="MEMBRANE PROTEIN"/>
    <property type="match status" value="1"/>
</dbReference>
<organism evidence="2 3">
    <name type="scientific">Tectimicrobiota bacterium</name>
    <dbReference type="NCBI Taxonomy" id="2528274"/>
    <lineage>
        <taxon>Bacteria</taxon>
        <taxon>Pseudomonadati</taxon>
        <taxon>Nitrospinota/Tectimicrobiota group</taxon>
        <taxon>Candidatus Tectimicrobiota</taxon>
    </lineage>
</organism>
<feature type="transmembrane region" description="Helical" evidence="1">
    <location>
        <begin position="117"/>
        <end position="137"/>
    </location>
</feature>
<dbReference type="PANTHER" id="PTHR41386">
    <property type="entry name" value="INTEGRAL MEMBRANE PROTEIN-RELATED"/>
    <property type="match status" value="1"/>
</dbReference>
<evidence type="ECO:0000313" key="2">
    <source>
        <dbReference type="EMBL" id="MBI3126152.1"/>
    </source>
</evidence>
<sequence length="249" mass="28457">MARGNHSYQTCPVCSLSRRAGDMMDGGLVRPPIVELIRQKSPQWSPADSICLSCVNRFRADYVEDILEKDKGELSKLEEEVVTSLRDQEDILAENINPEFDRQLTFGERMADKIAEFGGSWSFILSFGLVLLLWIALNSFLMARHPFDPYPYILLNLVLSCLAALQAPIIMMSQNRQEARDRLRAEHDYRVNLKAELEIRLLHGKIDQLLTNQWQRLLEIQKIQMEMMARPHGPAPRALPKPAEGNQAT</sequence>
<keyword evidence="1" id="KW-1133">Transmembrane helix</keyword>
<gene>
    <name evidence="2" type="ORF">HYZ11_00935</name>
</gene>
<proteinExistence type="predicted"/>
<evidence type="ECO:0000256" key="1">
    <source>
        <dbReference type="SAM" id="Phobius"/>
    </source>
</evidence>
<dbReference type="Proteomes" id="UP000782312">
    <property type="component" value="Unassembled WGS sequence"/>
</dbReference>
<keyword evidence="1" id="KW-0472">Membrane</keyword>
<dbReference type="EMBL" id="JACPUR010000001">
    <property type="protein sequence ID" value="MBI3126152.1"/>
    <property type="molecule type" value="Genomic_DNA"/>
</dbReference>
<accession>A0A932HXT9</accession>
<keyword evidence="1" id="KW-0812">Transmembrane</keyword>
<protein>
    <submittedName>
        <fullName evidence="2">DUF1003 domain-containing protein</fullName>
    </submittedName>
</protein>
<comment type="caution">
    <text evidence="2">The sequence shown here is derived from an EMBL/GenBank/DDBJ whole genome shotgun (WGS) entry which is preliminary data.</text>
</comment>
<dbReference type="InterPro" id="IPR010406">
    <property type="entry name" value="DUF1003"/>
</dbReference>
<feature type="transmembrane region" description="Helical" evidence="1">
    <location>
        <begin position="149"/>
        <end position="172"/>
    </location>
</feature>
<name>A0A932HXT9_UNCTE</name>
<evidence type="ECO:0000313" key="3">
    <source>
        <dbReference type="Proteomes" id="UP000782312"/>
    </source>
</evidence>
<dbReference type="Pfam" id="PF06210">
    <property type="entry name" value="DUF1003"/>
    <property type="match status" value="1"/>
</dbReference>
<dbReference type="AlphaFoldDB" id="A0A932HXT9"/>
<reference evidence="2" key="1">
    <citation type="submission" date="2020-07" db="EMBL/GenBank/DDBJ databases">
        <title>Huge and variable diversity of episymbiotic CPR bacteria and DPANN archaea in groundwater ecosystems.</title>
        <authorList>
            <person name="He C.Y."/>
            <person name="Keren R."/>
            <person name="Whittaker M."/>
            <person name="Farag I.F."/>
            <person name="Doudna J."/>
            <person name="Cate J.H.D."/>
            <person name="Banfield J.F."/>
        </authorList>
    </citation>
    <scope>NUCLEOTIDE SEQUENCE</scope>
    <source>
        <strain evidence="2">NC_groundwater_763_Ag_S-0.2um_68_21</strain>
    </source>
</reference>